<accession>A0A833NZQ8</accession>
<dbReference type="EMBL" id="WPAF01000019">
    <property type="protein sequence ID" value="KAF0133734.1"/>
    <property type="molecule type" value="Genomic_DNA"/>
</dbReference>
<dbReference type="SUPFAM" id="SSF81301">
    <property type="entry name" value="Nucleotidyltransferase"/>
    <property type="match status" value="1"/>
</dbReference>
<protein>
    <recommendedName>
        <fullName evidence="3">Nucleotidyltransferase family protein</fullName>
    </recommendedName>
</protein>
<dbReference type="Gene3D" id="3.30.460.40">
    <property type="match status" value="1"/>
</dbReference>
<comment type="caution">
    <text evidence="1">The sequence shown here is derived from an EMBL/GenBank/DDBJ whole genome shotgun (WGS) entry which is preliminary data.</text>
</comment>
<reference evidence="1 2" key="1">
    <citation type="submission" date="2019-12" db="EMBL/GenBank/DDBJ databases">
        <authorList>
            <person name="Wolfe R."/>
            <person name="Danczak R."/>
            <person name="Wilkins M."/>
        </authorList>
    </citation>
    <scope>NUCLEOTIDE SEQUENCE [LARGE SCALE GENOMIC DNA]</scope>
    <source>
        <strain evidence="1">X2_MaxBin.013</strain>
    </source>
</reference>
<gene>
    <name evidence="1" type="ORF">FD145_1124</name>
</gene>
<evidence type="ECO:0000313" key="1">
    <source>
        <dbReference type="EMBL" id="KAF0133734.1"/>
    </source>
</evidence>
<name>A0A833NZQ8_UNCSA</name>
<organism evidence="1 2">
    <name type="scientific">Candidatus Saganbacteria bacterium</name>
    <dbReference type="NCBI Taxonomy" id="2575572"/>
    <lineage>
        <taxon>Bacteria</taxon>
        <taxon>Bacillati</taxon>
        <taxon>Saganbacteria</taxon>
    </lineage>
</organism>
<evidence type="ECO:0000313" key="2">
    <source>
        <dbReference type="Proteomes" id="UP000488506"/>
    </source>
</evidence>
<dbReference type="Proteomes" id="UP000488506">
    <property type="component" value="Unassembled WGS sequence"/>
</dbReference>
<evidence type="ECO:0008006" key="3">
    <source>
        <dbReference type="Google" id="ProtNLM"/>
    </source>
</evidence>
<proteinExistence type="predicted"/>
<sequence>MIMLWKWKKGEENYYEEIFNELEKNKVDYLLIGGLAVALYGIPRVTGDLDLMLNMEPQNLEKFIKVMKKMGFKPKAPVNPEDLADAKKREDWIKTKNMKVFSFQHPNNSYVLIDVMIDNPLNYQEAAEDKKLISCWGTKIYLIPKKLLIKMKKLAGRQQDLSDIEALLKSEEE</sequence>
<dbReference type="InterPro" id="IPR043519">
    <property type="entry name" value="NT_sf"/>
</dbReference>
<dbReference type="AlphaFoldDB" id="A0A833NZQ8"/>